<comment type="caution">
    <text evidence="2">The sequence shown here is derived from an EMBL/GenBank/DDBJ whole genome shotgun (WGS) entry which is preliminary data.</text>
</comment>
<evidence type="ECO:0000256" key="1">
    <source>
        <dbReference type="SAM" id="SignalP"/>
    </source>
</evidence>
<keyword evidence="1" id="KW-0732">Signal</keyword>
<accession>A0AAE0FIN5</accession>
<feature type="chain" id="PRO_5041944546" evidence="1">
    <location>
        <begin position="29"/>
        <end position="137"/>
    </location>
</feature>
<name>A0AAE0FIN5_9CHLO</name>
<sequence length="137" mass="15222">MLSANTLFCLRRILLALTVLLAGKLVDGRASFPRIVIPETRSLFEQELSTRQVAQVCIVCSEFAGIVPNGGIGTFYSTLAESLVAVGNHVTLLYTQGTKSHHPEQPTFEYWRRCHPQRPRSELVACEYSLILAQVFG</sequence>
<reference evidence="2 3" key="1">
    <citation type="journal article" date="2015" name="Genome Biol. Evol.">
        <title>Comparative Genomics of a Bacterivorous Green Alga Reveals Evolutionary Causalities and Consequences of Phago-Mixotrophic Mode of Nutrition.</title>
        <authorList>
            <person name="Burns J.A."/>
            <person name="Paasch A."/>
            <person name="Narechania A."/>
            <person name="Kim E."/>
        </authorList>
    </citation>
    <scope>NUCLEOTIDE SEQUENCE [LARGE SCALE GENOMIC DNA]</scope>
    <source>
        <strain evidence="2 3">PLY_AMNH</strain>
    </source>
</reference>
<dbReference type="EMBL" id="LGRX02017720">
    <property type="protein sequence ID" value="KAK3260440.1"/>
    <property type="molecule type" value="Genomic_DNA"/>
</dbReference>
<proteinExistence type="predicted"/>
<keyword evidence="3" id="KW-1185">Reference proteome</keyword>
<dbReference type="Proteomes" id="UP001190700">
    <property type="component" value="Unassembled WGS sequence"/>
</dbReference>
<protein>
    <submittedName>
        <fullName evidence="2">Uncharacterized protein</fullName>
    </submittedName>
</protein>
<dbReference type="AlphaFoldDB" id="A0AAE0FIN5"/>
<feature type="signal peptide" evidence="1">
    <location>
        <begin position="1"/>
        <end position="28"/>
    </location>
</feature>
<evidence type="ECO:0000313" key="3">
    <source>
        <dbReference type="Proteomes" id="UP001190700"/>
    </source>
</evidence>
<organism evidence="2 3">
    <name type="scientific">Cymbomonas tetramitiformis</name>
    <dbReference type="NCBI Taxonomy" id="36881"/>
    <lineage>
        <taxon>Eukaryota</taxon>
        <taxon>Viridiplantae</taxon>
        <taxon>Chlorophyta</taxon>
        <taxon>Pyramimonadophyceae</taxon>
        <taxon>Pyramimonadales</taxon>
        <taxon>Pyramimonadaceae</taxon>
        <taxon>Cymbomonas</taxon>
    </lineage>
</organism>
<evidence type="ECO:0000313" key="2">
    <source>
        <dbReference type="EMBL" id="KAK3260440.1"/>
    </source>
</evidence>
<gene>
    <name evidence="2" type="ORF">CYMTET_30616</name>
</gene>